<gene>
    <name evidence="2" type="ORF">MMF94_07305</name>
</gene>
<evidence type="ECO:0000313" key="3">
    <source>
        <dbReference type="Proteomes" id="UP001299970"/>
    </source>
</evidence>
<name>A0ABS9TAB6_9PSEU</name>
<proteinExistence type="predicted"/>
<dbReference type="RefSeq" id="WP_241035522.1">
    <property type="nucleotide sequence ID" value="NZ_BAAAJF010000032.1"/>
</dbReference>
<keyword evidence="3" id="KW-1185">Reference proteome</keyword>
<accession>A0ABS9TAB6</accession>
<dbReference type="EMBL" id="JAKXMK010000006">
    <property type="protein sequence ID" value="MCH6165484.1"/>
    <property type="molecule type" value="Genomic_DNA"/>
</dbReference>
<feature type="compositionally biased region" description="Polar residues" evidence="1">
    <location>
        <begin position="62"/>
        <end position="78"/>
    </location>
</feature>
<feature type="region of interest" description="Disordered" evidence="1">
    <location>
        <begin position="59"/>
        <end position="86"/>
    </location>
</feature>
<feature type="region of interest" description="Disordered" evidence="1">
    <location>
        <begin position="267"/>
        <end position="287"/>
    </location>
</feature>
<organism evidence="2 3">
    <name type="scientific">Pseudonocardia alaniniphila</name>
    <dbReference type="NCBI Taxonomy" id="75291"/>
    <lineage>
        <taxon>Bacteria</taxon>
        <taxon>Bacillati</taxon>
        <taxon>Actinomycetota</taxon>
        <taxon>Actinomycetes</taxon>
        <taxon>Pseudonocardiales</taxon>
        <taxon>Pseudonocardiaceae</taxon>
        <taxon>Pseudonocardia</taxon>
    </lineage>
</organism>
<feature type="region of interest" description="Disordered" evidence="1">
    <location>
        <begin position="144"/>
        <end position="175"/>
    </location>
</feature>
<evidence type="ECO:0000256" key="1">
    <source>
        <dbReference type="SAM" id="MobiDB-lite"/>
    </source>
</evidence>
<evidence type="ECO:0000313" key="2">
    <source>
        <dbReference type="EMBL" id="MCH6165484.1"/>
    </source>
</evidence>
<feature type="compositionally biased region" description="Basic and acidic residues" evidence="1">
    <location>
        <begin position="272"/>
        <end position="282"/>
    </location>
</feature>
<comment type="caution">
    <text evidence="2">The sequence shown here is derived from an EMBL/GenBank/DDBJ whole genome shotgun (WGS) entry which is preliminary data.</text>
</comment>
<dbReference type="Proteomes" id="UP001299970">
    <property type="component" value="Unassembled WGS sequence"/>
</dbReference>
<protein>
    <submittedName>
        <fullName evidence="2">Uncharacterized protein</fullName>
    </submittedName>
</protein>
<sequence length="590" mass="63682">MGKADQQVGVRHLDRDGRSETRWFLSSYKLRYSSSHHRRREWAPPRRSAGARGVYVHRHESPAQNVENALDDGSQSRSPRPRAAGDGGIFMALQRRAGNTAVVRAVQAAREAAVHAEHAVASPGGRQWPVHDVGRATGRPLAAGVRGEGEARPGTGVGPAPASGSGQDPLETAPDPLVVQRRVGFEFETPWRAKRISTGKALAKRELIGTRFDGFKAEADADPEGGHSEIEFVVDPPVEEGDAGERRLTMVMRGLTRLGDQMERASITADARPVDDEERPRPTPETQVPFFRQQKATGRSADDDFAIIPRGNLRAAAQVTSGFRLGAIPRLGDRLRPRPGDVRNAGDMSNVGDMGDMSDLAYMVDAIDYGDGGAHADARAFELPPAMARGAATLRSRAAQVQGRPALPNPSEDLKGLVGVISSYLIQGAASVPLAYPKQLGNLLLARTDFAKLFRLLPQDEQSLLSADPQLWVDLVVEAGSRGNAALYRGRIDPNQNVIKSGTERTGAVDLTVGRWLRAIPANTDLLTTIEGRQSMGAMGDKVEDVGPSTAREQAGIFEFRASQGVPLPLAEWFDFALGAQRYISRLHGD</sequence>
<reference evidence="2 3" key="1">
    <citation type="submission" date="2022-03" db="EMBL/GenBank/DDBJ databases">
        <title>Pseudonocardia alaer sp. nov., a novel actinomycete isolated from reed forest soil.</title>
        <authorList>
            <person name="Wang L."/>
        </authorList>
    </citation>
    <scope>NUCLEOTIDE SEQUENCE [LARGE SCALE GENOMIC DNA]</scope>
    <source>
        <strain evidence="2 3">Y-16303</strain>
    </source>
</reference>